<sequence>MRLLISMAIRTLPGRQRRRISLNLADWRRVSHHLITGCRPPSYPPKRKWHNMPTIKSTCLNGTGASYGDAKRCADPSPGSGYP</sequence>
<evidence type="ECO:0000313" key="2">
    <source>
        <dbReference type="EMBL" id="GBH10448.1"/>
    </source>
</evidence>
<gene>
    <name evidence="2" type="ORF">KPSA1_03866</name>
</gene>
<keyword evidence="2" id="KW-0132">Cell division</keyword>
<organism evidence="2 3">
    <name type="scientific">Pseudomonas syringae pv. actinidiae</name>
    <dbReference type="NCBI Taxonomy" id="103796"/>
    <lineage>
        <taxon>Bacteria</taxon>
        <taxon>Pseudomonadati</taxon>
        <taxon>Pseudomonadota</taxon>
        <taxon>Gammaproteobacteria</taxon>
        <taxon>Pseudomonadales</taxon>
        <taxon>Pseudomonadaceae</taxon>
        <taxon>Pseudomonas</taxon>
        <taxon>Pseudomonas syringae</taxon>
    </lineage>
</organism>
<dbReference type="Proteomes" id="UP000247480">
    <property type="component" value="Unassembled WGS sequence"/>
</dbReference>
<name>A0A2V0QII7_PSESF</name>
<reference evidence="2 3" key="1">
    <citation type="submission" date="2018-04" db="EMBL/GenBank/DDBJ databases">
        <title>Draft genome sequence of Pseudomonas syringae pv. actinidiae biovar 1 strains isolated from kiwifruit in Kagawa prefecture.</title>
        <authorList>
            <person name="Tabuchi M."/>
            <person name="Saito M."/>
            <person name="Fujiwara S."/>
            <person name="Sasa N."/>
            <person name="Akimitsu K."/>
            <person name="Gomi K."/>
            <person name="Konishi-Sugita S."/>
            <person name="Hamano K."/>
            <person name="Kataoka I."/>
        </authorList>
    </citation>
    <scope>NUCLEOTIDE SEQUENCE [LARGE SCALE GENOMIC DNA]</scope>
    <source>
        <strain evidence="2 3">MAFF212206</strain>
    </source>
</reference>
<proteinExistence type="predicted"/>
<accession>A0A2V0QII7</accession>
<dbReference type="AlphaFoldDB" id="A0A2V0QII7"/>
<dbReference type="GO" id="GO:0051301">
    <property type="term" value="P:cell division"/>
    <property type="evidence" value="ECO:0007669"/>
    <property type="project" value="UniProtKB-KW"/>
</dbReference>
<protein>
    <submittedName>
        <fullName evidence="2">Cell division protein FtsI/penicillin-binding protein 2</fullName>
    </submittedName>
</protein>
<dbReference type="EMBL" id="BGJZ01000186">
    <property type="protein sequence ID" value="GBH10448.1"/>
    <property type="molecule type" value="Genomic_DNA"/>
</dbReference>
<feature type="region of interest" description="Disordered" evidence="1">
    <location>
        <begin position="64"/>
        <end position="83"/>
    </location>
</feature>
<keyword evidence="2" id="KW-0131">Cell cycle</keyword>
<evidence type="ECO:0000313" key="3">
    <source>
        <dbReference type="Proteomes" id="UP000247480"/>
    </source>
</evidence>
<comment type="caution">
    <text evidence="2">The sequence shown here is derived from an EMBL/GenBank/DDBJ whole genome shotgun (WGS) entry which is preliminary data.</text>
</comment>
<evidence type="ECO:0000256" key="1">
    <source>
        <dbReference type="SAM" id="MobiDB-lite"/>
    </source>
</evidence>